<feature type="coiled-coil region" evidence="1">
    <location>
        <begin position="220"/>
        <end position="272"/>
    </location>
</feature>
<name>A0A1Q3ABM6_ZYGRO</name>
<gene>
    <name evidence="2" type="ORF">ZYGR_0AI02970</name>
</gene>
<evidence type="ECO:0000256" key="1">
    <source>
        <dbReference type="SAM" id="Coils"/>
    </source>
</evidence>
<evidence type="ECO:0000313" key="3">
    <source>
        <dbReference type="Proteomes" id="UP000187013"/>
    </source>
</evidence>
<reference evidence="2 3" key="1">
    <citation type="submission" date="2016-08" db="EMBL/GenBank/DDBJ databases">
        <title>Draft genome sequence of allopolyploid Zygosaccharomyces rouxii.</title>
        <authorList>
            <person name="Watanabe J."/>
            <person name="Uehara K."/>
            <person name="Mogi Y."/>
            <person name="Tsukioka Y."/>
        </authorList>
    </citation>
    <scope>NUCLEOTIDE SEQUENCE [LARGE SCALE GENOMIC DNA]</scope>
    <source>
        <strain evidence="2 3">NBRC 110957</strain>
    </source>
</reference>
<dbReference type="OrthoDB" id="10630528at2759"/>
<organism evidence="2 3">
    <name type="scientific">Zygosaccharomyces rouxii</name>
    <dbReference type="NCBI Taxonomy" id="4956"/>
    <lineage>
        <taxon>Eukaryota</taxon>
        <taxon>Fungi</taxon>
        <taxon>Dikarya</taxon>
        <taxon>Ascomycota</taxon>
        <taxon>Saccharomycotina</taxon>
        <taxon>Saccharomycetes</taxon>
        <taxon>Saccharomycetales</taxon>
        <taxon>Saccharomycetaceae</taxon>
        <taxon>Zygosaccharomyces</taxon>
    </lineage>
</organism>
<feature type="coiled-coil region" evidence="1">
    <location>
        <begin position="138"/>
        <end position="193"/>
    </location>
</feature>
<accession>A0A1Q3ABM6</accession>
<dbReference type="Proteomes" id="UP000187013">
    <property type="component" value="Unassembled WGS sequence"/>
</dbReference>
<dbReference type="EMBL" id="BDGX01000035">
    <property type="protein sequence ID" value="GAV53015.1"/>
    <property type="molecule type" value="Genomic_DNA"/>
</dbReference>
<comment type="caution">
    <text evidence="2">The sequence shown here is derived from an EMBL/GenBank/DDBJ whole genome shotgun (WGS) entry which is preliminary data.</text>
</comment>
<keyword evidence="1" id="KW-0175">Coiled coil</keyword>
<protein>
    <submittedName>
        <fullName evidence="2">Uncharacterized protein</fullName>
    </submittedName>
</protein>
<evidence type="ECO:0000313" key="2">
    <source>
        <dbReference type="EMBL" id="GAV53015.1"/>
    </source>
</evidence>
<sequence length="416" mass="47624">MEFISNPSSTSAGNAKLHGAIDCEIDFCFDDDFDFKQDAITIESGIQNFPNKVSEAPTIALSKPANCVVTKDSVKAELLPTKTCSAQSYEKEANFNGFIDQIFEVNHDITITNCNLVSKYSDLQVENIDLLETIAQMKTNHSQEIANLQNVFKKAKNENYEMSLTNADLTLSNVEYRRETVQLREENHLLRQKQTMPAPLNQVFHSGKPNKVFEKTSLINKDLSAKLQHVTAEFKDWKNENNLSKNQQELKLHSYQLQLQILKNENADLKYKLKRLPSTQNNNSQETLLERLAELREIQNQFSKDTKFIRKAQTLQIDKENCLSSLTCLQRDYDELKRKFTVLQVTKNFSTDSNNSSIKSSISPGIDKDIFDGLTPQTNSTEKTFNWRRLYKKGSLSPSNWTLKFAENKFFRSLAG</sequence>
<dbReference type="AlphaFoldDB" id="A0A1Q3ABM6"/>
<proteinExistence type="predicted"/>